<dbReference type="Proteomes" id="UP000004324">
    <property type="component" value="Unassembled WGS sequence"/>
</dbReference>
<keyword evidence="3" id="KW-1185">Reference proteome</keyword>
<name>I9AX01_9FIRM</name>
<keyword evidence="1" id="KW-0812">Transmembrane</keyword>
<accession>I9AX01</accession>
<dbReference type="AlphaFoldDB" id="I9AX01"/>
<evidence type="ECO:0000313" key="2">
    <source>
        <dbReference type="EMBL" id="EIW17412.1"/>
    </source>
</evidence>
<proteinExistence type="predicted"/>
<feature type="transmembrane region" description="Helical" evidence="1">
    <location>
        <begin position="6"/>
        <end position="24"/>
    </location>
</feature>
<reference evidence="2 3" key="1">
    <citation type="journal article" date="2012" name="J. Bacteriol.">
        <title>Draft Genome Sequences for Two Metal-Reducing Pelosinus fermentans Strains Isolated from a Cr(VI)-Contaminated Site and for Type Strain R7.</title>
        <authorList>
            <person name="Brown S.D."/>
            <person name="Podar M."/>
            <person name="Klingeman D.M."/>
            <person name="Johnson C.M."/>
            <person name="Yang Z.K."/>
            <person name="Utturkar S.M."/>
            <person name="Land M.L."/>
            <person name="Mosher J.J."/>
            <person name="Hurt R.A.Jr."/>
            <person name="Phelps T.J."/>
            <person name="Palumbo A.V."/>
            <person name="Arkin A.P."/>
            <person name="Hazen T.C."/>
            <person name="Elias D.A."/>
        </authorList>
    </citation>
    <scope>NUCLEOTIDE SEQUENCE [LARGE SCALE GENOMIC DNA]</scope>
    <source>
        <strain evidence="2 3">B4</strain>
    </source>
</reference>
<protein>
    <submittedName>
        <fullName evidence="2">Uncharacterized protein</fullName>
    </submittedName>
</protein>
<gene>
    <name evidence="2" type="ORF">FB4_4161</name>
</gene>
<keyword evidence="1" id="KW-1133">Transmembrane helix</keyword>
<sequence>MLELQLGFFAFLFIAVSLFLLHGLHGLGMM</sequence>
<comment type="caution">
    <text evidence="2">The sequence shown here is derived from an EMBL/GenBank/DDBJ whole genome shotgun (WGS) entry which is preliminary data.</text>
</comment>
<dbReference type="EMBL" id="AKVJ01000030">
    <property type="protein sequence ID" value="EIW17412.1"/>
    <property type="molecule type" value="Genomic_DNA"/>
</dbReference>
<evidence type="ECO:0000313" key="3">
    <source>
        <dbReference type="Proteomes" id="UP000004324"/>
    </source>
</evidence>
<keyword evidence="1" id="KW-0472">Membrane</keyword>
<organism evidence="2 3">
    <name type="scientific">Pelosinus fermentans B4</name>
    <dbReference type="NCBI Taxonomy" id="1149862"/>
    <lineage>
        <taxon>Bacteria</taxon>
        <taxon>Bacillati</taxon>
        <taxon>Bacillota</taxon>
        <taxon>Negativicutes</taxon>
        <taxon>Selenomonadales</taxon>
        <taxon>Sporomusaceae</taxon>
        <taxon>Pelosinus</taxon>
    </lineage>
</organism>
<evidence type="ECO:0000256" key="1">
    <source>
        <dbReference type="SAM" id="Phobius"/>
    </source>
</evidence>